<sequence length="207" mass="23340">MPQMATAASVITSARYDLRDTGSTEYTDAELLDYLNRSQVQLYSVLLALHSDWVHASDTSITLASGDNSVSVPSNMATVRSIWIDDDQLTKKDVDFIYYKRKFVSGTGEPDYFALEAQTFIFELTADADYDLTIYYNKNSTALELIGSMPFNDEFNQPIRQAITVQAKSRNEYDILGDAALFDFMMDAALTKVVSRNHTPKGYRINF</sequence>
<name>A0A6H1ZIZ9_9ZZZZ</name>
<organism evidence="1">
    <name type="scientific">viral metagenome</name>
    <dbReference type="NCBI Taxonomy" id="1070528"/>
    <lineage>
        <taxon>unclassified sequences</taxon>
        <taxon>metagenomes</taxon>
        <taxon>organismal metagenomes</taxon>
    </lineage>
</organism>
<dbReference type="EMBL" id="MT144046">
    <property type="protein sequence ID" value="QJA47508.1"/>
    <property type="molecule type" value="Genomic_DNA"/>
</dbReference>
<reference evidence="1" key="1">
    <citation type="submission" date="2020-03" db="EMBL/GenBank/DDBJ databases">
        <title>The deep terrestrial virosphere.</title>
        <authorList>
            <person name="Holmfeldt K."/>
            <person name="Nilsson E."/>
            <person name="Simone D."/>
            <person name="Lopez-Fernandez M."/>
            <person name="Wu X."/>
            <person name="de Brujin I."/>
            <person name="Lundin D."/>
            <person name="Andersson A."/>
            <person name="Bertilsson S."/>
            <person name="Dopson M."/>
        </authorList>
    </citation>
    <scope>NUCLEOTIDE SEQUENCE</scope>
    <source>
        <strain evidence="1">TM448A00693</strain>
        <strain evidence="2">TM448B00173</strain>
    </source>
</reference>
<dbReference type="EMBL" id="MT144595">
    <property type="protein sequence ID" value="QJH94045.1"/>
    <property type="molecule type" value="Genomic_DNA"/>
</dbReference>
<proteinExistence type="predicted"/>
<gene>
    <name evidence="1" type="ORF">TM448A00693_0005</name>
    <name evidence="2" type="ORF">TM448B00173_0015</name>
</gene>
<evidence type="ECO:0000313" key="2">
    <source>
        <dbReference type="EMBL" id="QJH94045.1"/>
    </source>
</evidence>
<accession>A0A6H1ZIZ9</accession>
<dbReference type="AlphaFoldDB" id="A0A6H1ZIZ9"/>
<dbReference type="Pfam" id="PF24175">
    <property type="entry name" value="SU10_adaptor"/>
    <property type="match status" value="1"/>
</dbReference>
<evidence type="ECO:0000313" key="1">
    <source>
        <dbReference type="EMBL" id="QJA47508.1"/>
    </source>
</evidence>
<dbReference type="InterPro" id="IPR056209">
    <property type="entry name" value="SU10_adaptor"/>
</dbReference>
<protein>
    <submittedName>
        <fullName evidence="1">Uncharacterized protein</fullName>
    </submittedName>
</protein>